<name>A0A0C3A958_SERVB</name>
<proteinExistence type="predicted"/>
<protein>
    <submittedName>
        <fullName evidence="2">Uncharacterized protein</fullName>
    </submittedName>
</protein>
<sequence>MKFASTIALLACVASAAAAAVYVISPCHLALMLTNALVYSNVEKKALPIGHPIIDGSFITQYNYTLRSDVYPSGFQIPTETLTNIPSGYSIGPTAVWGPDGAVVTAFPSEAIAQVIAPQASTTPGASSSLSTGTVGATPSAAATTSRNGAFKAKVPAAALAVVAGLVYSLV</sequence>
<evidence type="ECO:0000313" key="3">
    <source>
        <dbReference type="Proteomes" id="UP000054097"/>
    </source>
</evidence>
<dbReference type="EMBL" id="KN824392">
    <property type="protein sequence ID" value="KIM21140.1"/>
    <property type="molecule type" value="Genomic_DNA"/>
</dbReference>
<reference evidence="3" key="2">
    <citation type="submission" date="2015-01" db="EMBL/GenBank/DDBJ databases">
        <title>Evolutionary Origins and Diversification of the Mycorrhizal Mutualists.</title>
        <authorList>
            <consortium name="DOE Joint Genome Institute"/>
            <consortium name="Mycorrhizal Genomics Consortium"/>
            <person name="Kohler A."/>
            <person name="Kuo A."/>
            <person name="Nagy L.G."/>
            <person name="Floudas D."/>
            <person name="Copeland A."/>
            <person name="Barry K.W."/>
            <person name="Cichocki N."/>
            <person name="Veneault-Fourrey C."/>
            <person name="LaButti K."/>
            <person name="Lindquist E.A."/>
            <person name="Lipzen A."/>
            <person name="Lundell T."/>
            <person name="Morin E."/>
            <person name="Murat C."/>
            <person name="Riley R."/>
            <person name="Ohm R."/>
            <person name="Sun H."/>
            <person name="Tunlid A."/>
            <person name="Henrissat B."/>
            <person name="Grigoriev I.V."/>
            <person name="Hibbett D.S."/>
            <person name="Martin F."/>
        </authorList>
    </citation>
    <scope>NUCLEOTIDE SEQUENCE [LARGE SCALE GENOMIC DNA]</scope>
    <source>
        <strain evidence="3">MAFF 305830</strain>
    </source>
</reference>
<reference evidence="2 3" key="1">
    <citation type="submission" date="2014-04" db="EMBL/GenBank/DDBJ databases">
        <authorList>
            <consortium name="DOE Joint Genome Institute"/>
            <person name="Kuo A."/>
            <person name="Zuccaro A."/>
            <person name="Kohler A."/>
            <person name="Nagy L.G."/>
            <person name="Floudas D."/>
            <person name="Copeland A."/>
            <person name="Barry K.W."/>
            <person name="Cichocki N."/>
            <person name="Veneault-Fourrey C."/>
            <person name="LaButti K."/>
            <person name="Lindquist E.A."/>
            <person name="Lipzen A."/>
            <person name="Lundell T."/>
            <person name="Morin E."/>
            <person name="Murat C."/>
            <person name="Sun H."/>
            <person name="Tunlid A."/>
            <person name="Henrissat B."/>
            <person name="Grigoriev I.V."/>
            <person name="Hibbett D.S."/>
            <person name="Martin F."/>
            <person name="Nordberg H.P."/>
            <person name="Cantor M.N."/>
            <person name="Hua S.X."/>
        </authorList>
    </citation>
    <scope>NUCLEOTIDE SEQUENCE [LARGE SCALE GENOMIC DNA]</scope>
    <source>
        <strain evidence="2 3">MAFF 305830</strain>
    </source>
</reference>
<organism evidence="2 3">
    <name type="scientific">Serendipita vermifera MAFF 305830</name>
    <dbReference type="NCBI Taxonomy" id="933852"/>
    <lineage>
        <taxon>Eukaryota</taxon>
        <taxon>Fungi</taxon>
        <taxon>Dikarya</taxon>
        <taxon>Basidiomycota</taxon>
        <taxon>Agaricomycotina</taxon>
        <taxon>Agaricomycetes</taxon>
        <taxon>Sebacinales</taxon>
        <taxon>Serendipitaceae</taxon>
        <taxon>Serendipita</taxon>
    </lineage>
</organism>
<dbReference type="Proteomes" id="UP000054097">
    <property type="component" value="Unassembled WGS sequence"/>
</dbReference>
<keyword evidence="1" id="KW-0732">Signal</keyword>
<feature type="chain" id="PRO_5002160822" evidence="1">
    <location>
        <begin position="20"/>
        <end position="171"/>
    </location>
</feature>
<evidence type="ECO:0000256" key="1">
    <source>
        <dbReference type="SAM" id="SignalP"/>
    </source>
</evidence>
<feature type="signal peptide" evidence="1">
    <location>
        <begin position="1"/>
        <end position="19"/>
    </location>
</feature>
<keyword evidence="3" id="KW-1185">Reference proteome</keyword>
<dbReference type="HOGENOM" id="CLU_1732191_0_0_1"/>
<dbReference type="AlphaFoldDB" id="A0A0C3A958"/>
<evidence type="ECO:0000313" key="2">
    <source>
        <dbReference type="EMBL" id="KIM21140.1"/>
    </source>
</evidence>
<accession>A0A0C3A958</accession>
<gene>
    <name evidence="2" type="ORF">M408DRAFT_12739</name>
</gene>
<dbReference type="OrthoDB" id="3261458at2759"/>